<evidence type="ECO:0000259" key="1">
    <source>
        <dbReference type="Pfam" id="PF13472"/>
    </source>
</evidence>
<keyword evidence="3" id="KW-1185">Reference proteome</keyword>
<sequence length="261" mass="29138">MSTTPTYSRYVAIGDSFTEGVGDHDPERPNGVRGWADRVAEALGAREPGFAYANLAIRGRKLGPILEEQLEPALALEPELVTVYAGANDIMRPSVDLEALLASYEDMIARLRASGAEVLVWTSADPGGSATYRLVRERFRRYSEGVREIAARQGARVVDYWHLTEYADWRMWDADRMHMGPAGHQRMAIEVLDTLGVEHDLEPLVLADAGPTSWVQRVRTDATWVRTFLWPWVHRRVTGRSSGDGMAPRYPEYTRIAPAGA</sequence>
<dbReference type="CDD" id="cd01832">
    <property type="entry name" value="SGNH_hydrolase_like_1"/>
    <property type="match status" value="1"/>
</dbReference>
<gene>
    <name evidence="2" type="ORF">BKA08_000998</name>
</gene>
<dbReference type="InterPro" id="IPR053140">
    <property type="entry name" value="GDSL_Rv0518-like"/>
</dbReference>
<organism evidence="2 3">
    <name type="scientific">Nocardioides marinisabuli</name>
    <dbReference type="NCBI Taxonomy" id="419476"/>
    <lineage>
        <taxon>Bacteria</taxon>
        <taxon>Bacillati</taxon>
        <taxon>Actinomycetota</taxon>
        <taxon>Actinomycetes</taxon>
        <taxon>Propionibacteriales</taxon>
        <taxon>Nocardioidaceae</taxon>
        <taxon>Nocardioides</taxon>
    </lineage>
</organism>
<protein>
    <submittedName>
        <fullName evidence="2">Lysophospholipase L1-like esterase</fullName>
    </submittedName>
</protein>
<name>A0A7Y9EZB8_9ACTN</name>
<dbReference type="InterPro" id="IPR013830">
    <property type="entry name" value="SGNH_hydro"/>
</dbReference>
<accession>A0A7Y9EZB8</accession>
<evidence type="ECO:0000313" key="2">
    <source>
        <dbReference type="EMBL" id="NYD56760.1"/>
    </source>
</evidence>
<comment type="caution">
    <text evidence="2">The sequence shown here is derived from an EMBL/GenBank/DDBJ whole genome shotgun (WGS) entry which is preliminary data.</text>
</comment>
<dbReference type="PANTHER" id="PTHR43784">
    <property type="entry name" value="GDSL-LIKE LIPASE/ACYLHYDROLASE, PUTATIVE (AFU_ORTHOLOGUE AFUA_2G00820)-RELATED"/>
    <property type="match status" value="1"/>
</dbReference>
<dbReference type="Proteomes" id="UP000516957">
    <property type="component" value="Unassembled WGS sequence"/>
</dbReference>
<dbReference type="EMBL" id="JACCBE010000001">
    <property type="protein sequence ID" value="NYD56760.1"/>
    <property type="molecule type" value="Genomic_DNA"/>
</dbReference>
<dbReference type="RefSeq" id="WP_179614611.1">
    <property type="nucleotide sequence ID" value="NZ_CP059163.1"/>
</dbReference>
<evidence type="ECO:0000313" key="3">
    <source>
        <dbReference type="Proteomes" id="UP000516957"/>
    </source>
</evidence>
<dbReference type="SUPFAM" id="SSF52266">
    <property type="entry name" value="SGNH hydrolase"/>
    <property type="match status" value="1"/>
</dbReference>
<dbReference type="Gene3D" id="3.40.50.1110">
    <property type="entry name" value="SGNH hydrolase"/>
    <property type="match status" value="1"/>
</dbReference>
<feature type="domain" description="SGNH hydrolase-type esterase" evidence="1">
    <location>
        <begin position="12"/>
        <end position="186"/>
    </location>
</feature>
<reference evidence="2 3" key="1">
    <citation type="submission" date="2020-07" db="EMBL/GenBank/DDBJ databases">
        <title>Sequencing the genomes of 1000 actinobacteria strains.</title>
        <authorList>
            <person name="Klenk H.-P."/>
        </authorList>
    </citation>
    <scope>NUCLEOTIDE SEQUENCE [LARGE SCALE GENOMIC DNA]</scope>
    <source>
        <strain evidence="2 3">DSM 18965</strain>
    </source>
</reference>
<dbReference type="Pfam" id="PF13472">
    <property type="entry name" value="Lipase_GDSL_2"/>
    <property type="match status" value="1"/>
</dbReference>
<dbReference type="PANTHER" id="PTHR43784:SF2">
    <property type="entry name" value="GDSL-LIKE LIPASE_ACYLHYDROLASE, PUTATIVE (AFU_ORTHOLOGUE AFUA_2G00820)-RELATED"/>
    <property type="match status" value="1"/>
</dbReference>
<dbReference type="InterPro" id="IPR036514">
    <property type="entry name" value="SGNH_hydro_sf"/>
</dbReference>
<proteinExistence type="predicted"/>
<dbReference type="AlphaFoldDB" id="A0A7Y9EZB8"/>